<evidence type="ECO:0000313" key="2">
    <source>
        <dbReference type="Proteomes" id="UP001163324"/>
    </source>
</evidence>
<sequence length="996" mass="108683">MADDAIDDQFFTYEGRLGSFQKTKRRGSNTKGAKALNWPHKKLAPEELARAGFFFQPFVDNPDNCVCFLCQKNMDGWEEGDNAVLEHIKHSPSCGWAVVCAIETEIAEYLFEDPGAPQMIEARKATFAGRWPHESKKGWKCKTKQLADAGWKYTPTQESDDMATCTYCELALDGWERNDKPLDEHYKRAPNCPFFTRSSQSTTKKGGRSKTSRTSKASRLSTQSVMTTASEAPSIADTTMGTATADDSIMTTASTMTQGGSKKPRAKKATTAKGKKTKAKKAEPAESIEEPASEPDVAHEPEPVAEPVLEEEPISTTPTKPPPKRATRGKKRGSEAVDESTMLVYEAPKAKKRATRKDSSVTVESSMMEPSEAEMTDIMEPAPKKGANKKGKPMRKASKSTASTTSTASIASLRATANDFPDDDEIERQLEADLERLTDDDEIMADSDSERSKAKIKERRESERSMQNSSHYAMFDPAPHEADDADMEDELDEMQRTSEEKLEEEREPSPEPLRVPKKGRKAGPSKAAKQTKTKKAKEPASPPEEPVDEEMRDPSVIEDTIQAELRDEHQDELDEEPDVSRGSTDTVVKKNAPARSSSLAKRGRGRPSQASVQSQESDEFVDVLEEFEKTEEEVKAEEPERPVAKRGRGRPSKISTASQDPVKAVKPKEEPAQPVVPPKKRARGRPSKASLEAAARVIEDSEMIEEHDDQETSEMVAKEESVAEVSEAVEPPKKRGRGRPSKATGQATGQANSAVTASKPASKAAEAPAKRGRGRPPKKSLEAQRPSAALEVPESDDLMASMVEDGQSDEPEPQLISTHAVSSSPVRSVREPAHYPSTPGTVPSPAPSAAQAALSPSKSPQSSDAENEPPSSKPSNSNKTSRIALAPIAHSPSCSSPSKRNIMAGLQTSAPWTSIDLDGVLGTPGAKDKENSNVERLLRMGKELTSPEKKMTVEQWVYFNAGEAEKMLKHQCEAMVSRFESEGTRAMNALEGLIAE</sequence>
<accession>A0ACC0VBR0</accession>
<comment type="caution">
    <text evidence="1">The sequence shown here is derived from an EMBL/GenBank/DDBJ whole genome shotgun (WGS) entry which is preliminary data.</text>
</comment>
<keyword evidence="2" id="KW-1185">Reference proteome</keyword>
<proteinExistence type="predicted"/>
<name>A0ACC0VBR0_9HYPO</name>
<dbReference type="Proteomes" id="UP001163324">
    <property type="component" value="Chromosome 1"/>
</dbReference>
<evidence type="ECO:0000313" key="1">
    <source>
        <dbReference type="EMBL" id="KAI9903896.1"/>
    </source>
</evidence>
<organism evidence="1 2">
    <name type="scientific">Trichothecium roseum</name>
    <dbReference type="NCBI Taxonomy" id="47278"/>
    <lineage>
        <taxon>Eukaryota</taxon>
        <taxon>Fungi</taxon>
        <taxon>Dikarya</taxon>
        <taxon>Ascomycota</taxon>
        <taxon>Pezizomycotina</taxon>
        <taxon>Sordariomycetes</taxon>
        <taxon>Hypocreomycetidae</taxon>
        <taxon>Hypocreales</taxon>
        <taxon>Hypocreales incertae sedis</taxon>
        <taxon>Trichothecium</taxon>
    </lineage>
</organism>
<protein>
    <submittedName>
        <fullName evidence="1">Uncharacterized protein</fullName>
    </submittedName>
</protein>
<gene>
    <name evidence="1" type="ORF">N3K66_000425</name>
</gene>
<reference evidence="1" key="1">
    <citation type="submission" date="2022-10" db="EMBL/GenBank/DDBJ databases">
        <title>Complete Genome of Trichothecium roseum strain YXFP-22015, a Plant Pathogen Isolated from Citrus.</title>
        <authorList>
            <person name="Wang Y."/>
            <person name="Zhu L."/>
        </authorList>
    </citation>
    <scope>NUCLEOTIDE SEQUENCE</scope>
    <source>
        <strain evidence="1">YXFP-22015</strain>
    </source>
</reference>
<dbReference type="EMBL" id="CM047940">
    <property type="protein sequence ID" value="KAI9903896.1"/>
    <property type="molecule type" value="Genomic_DNA"/>
</dbReference>